<name>A0AAV7YY97_9EUKA</name>
<organism evidence="3 4">
    <name type="scientific">Anaeramoeba flamelloides</name>
    <dbReference type="NCBI Taxonomy" id="1746091"/>
    <lineage>
        <taxon>Eukaryota</taxon>
        <taxon>Metamonada</taxon>
        <taxon>Anaeramoebidae</taxon>
        <taxon>Anaeramoeba</taxon>
    </lineage>
</organism>
<dbReference type="EMBL" id="JANTQA010000047">
    <property type="protein sequence ID" value="KAJ3433805.1"/>
    <property type="molecule type" value="Genomic_DNA"/>
</dbReference>
<feature type="compositionally biased region" description="Acidic residues" evidence="1">
    <location>
        <begin position="614"/>
        <end position="624"/>
    </location>
</feature>
<sequence length="648" mass="70925">MVKDSSGDIWRYPEGEDLVTADGYDEANICGTENSRVNDCDPELDCNDGGACRGVDRCVCMNGETRYTCGPCEDAAPAYVDGHLENKFVDVNAEIDYIFSAEAFSGNNLEYEGKLSNGDPLPGTVTFTPSTRAFAGIFPDGCTETYTIAITATNCAGTATGSFDVTVTNDPPNLGQGLSDERKPVNIQFTVDVSQAFTDPEGEELQYTSSQTNGDDWPTWLNLDGALGEFTGKAPETICDETTFDLWLNVTDSCSTNKNTDQFSLTMYNDPITYNSDSPLEDQIAYSQKQFTYNFPQDTFLDPENVKLTYSAKQSNGSDLPSWLTIEETKSKFTGTPPFTCDEIVYEIVTTANDGCYTADGTFTITIVNNEPRVDLPLDNKTFTQDEAFDFSLPGESYVDPEKQDMTYEAVLSNGDPLPDWMTLTAANQNFVGTTPTEYGVWEVEVTATDDCSQSTSDTFEFGIPSSAPTLNEPIPDQDALANDKDYSFVFSDTTFEGVAISTITSQSTTSQISTNLKQKKSFPSHYPKIHSQTSRASNCQLRSHWKTANLSPIGSIGTKSLGLSGTTDDVSDIYVIEFIVDDDCPENQIAVTYEIEVLAPTPTPTPSPTPTPTDDDDDDDDDQVNGSNRLLFTACLFLFLSLFILFK</sequence>
<evidence type="ECO:0000256" key="1">
    <source>
        <dbReference type="SAM" id="MobiDB-lite"/>
    </source>
</evidence>
<feature type="domain" description="Dystroglycan-type cadherin-like" evidence="2">
    <location>
        <begin position="173"/>
        <end position="274"/>
    </location>
</feature>
<dbReference type="InterPro" id="IPR013783">
    <property type="entry name" value="Ig-like_fold"/>
</dbReference>
<dbReference type="SMART" id="SM00736">
    <property type="entry name" value="CADG"/>
    <property type="match status" value="4"/>
</dbReference>
<dbReference type="Gene3D" id="2.60.40.10">
    <property type="entry name" value="Immunoglobulins"/>
    <property type="match status" value="4"/>
</dbReference>
<dbReference type="GO" id="GO:0016020">
    <property type="term" value="C:membrane"/>
    <property type="evidence" value="ECO:0007669"/>
    <property type="project" value="InterPro"/>
</dbReference>
<feature type="domain" description="Dystroglycan-type cadherin-like" evidence="2">
    <location>
        <begin position="79"/>
        <end position="172"/>
    </location>
</feature>
<feature type="domain" description="Dystroglycan-type cadherin-like" evidence="2">
    <location>
        <begin position="275"/>
        <end position="372"/>
    </location>
</feature>
<dbReference type="SUPFAM" id="SSF49313">
    <property type="entry name" value="Cadherin-like"/>
    <property type="match status" value="4"/>
</dbReference>
<dbReference type="AlphaFoldDB" id="A0AAV7YY97"/>
<dbReference type="InterPro" id="IPR006644">
    <property type="entry name" value="Cadg"/>
</dbReference>
<dbReference type="InterPro" id="IPR015919">
    <property type="entry name" value="Cadherin-like_sf"/>
</dbReference>
<proteinExistence type="predicted"/>
<evidence type="ECO:0000259" key="2">
    <source>
        <dbReference type="SMART" id="SM00736"/>
    </source>
</evidence>
<protein>
    <recommendedName>
        <fullName evidence="2">Dystroglycan-type cadherin-like domain-containing protein</fullName>
    </recommendedName>
</protein>
<feature type="region of interest" description="Disordered" evidence="1">
    <location>
        <begin position="599"/>
        <end position="625"/>
    </location>
</feature>
<evidence type="ECO:0000313" key="3">
    <source>
        <dbReference type="EMBL" id="KAJ3433805.1"/>
    </source>
</evidence>
<reference evidence="3" key="1">
    <citation type="submission" date="2022-08" db="EMBL/GenBank/DDBJ databases">
        <title>Novel sulphate-reducing endosymbionts in the free-living metamonad Anaeramoeba.</title>
        <authorList>
            <person name="Jerlstrom-Hultqvist J."/>
            <person name="Cepicka I."/>
            <person name="Gallot-Lavallee L."/>
            <person name="Salas-Leiva D."/>
            <person name="Curtis B.A."/>
            <person name="Zahonova K."/>
            <person name="Pipaliya S."/>
            <person name="Dacks J."/>
            <person name="Roger A.J."/>
        </authorList>
    </citation>
    <scope>NUCLEOTIDE SEQUENCE</scope>
    <source>
        <strain evidence="3">Busselton2</strain>
    </source>
</reference>
<gene>
    <name evidence="3" type="ORF">M0812_22774</name>
</gene>
<feature type="compositionally biased region" description="Pro residues" evidence="1">
    <location>
        <begin position="602"/>
        <end position="612"/>
    </location>
</feature>
<dbReference type="GO" id="GO:0005509">
    <property type="term" value="F:calcium ion binding"/>
    <property type="evidence" value="ECO:0007669"/>
    <property type="project" value="InterPro"/>
</dbReference>
<feature type="domain" description="Dystroglycan-type cadherin-like" evidence="2">
    <location>
        <begin position="373"/>
        <end position="469"/>
    </location>
</feature>
<dbReference type="Pfam" id="PF05345">
    <property type="entry name" value="He_PIG"/>
    <property type="match status" value="4"/>
</dbReference>
<comment type="caution">
    <text evidence="3">The sequence shown here is derived from an EMBL/GenBank/DDBJ whole genome shotgun (WGS) entry which is preliminary data.</text>
</comment>
<dbReference type="Proteomes" id="UP001146793">
    <property type="component" value="Unassembled WGS sequence"/>
</dbReference>
<accession>A0AAV7YY97</accession>
<evidence type="ECO:0000313" key="4">
    <source>
        <dbReference type="Proteomes" id="UP001146793"/>
    </source>
</evidence>